<evidence type="ECO:0000256" key="1">
    <source>
        <dbReference type="SAM" id="MobiDB-lite"/>
    </source>
</evidence>
<feature type="compositionally biased region" description="Basic residues" evidence="1">
    <location>
        <begin position="21"/>
        <end position="30"/>
    </location>
</feature>
<proteinExistence type="predicted"/>
<sequence>MSSSTSSSDQSSSDSEDTIVHRSRQRKRLARERSESDCDSDSGCDSDHVTSRTRLRKTRRRTAQHSRTSDEPAEVAADRLRTKKRNNARVTEAVWTPAKTVRITYDIGMKHACMNPVHGKAMTTYTVLHLVSCPWKNNVSMMTATPPTNKSKLYQYCHKLCEPCLNKYGPRCFKCDPPETEKTPLLNTVFGEEAITSVKDFLDSVQKWQQRREIAEVPFLVLHCTVLGKEARLIRQRFDLRRWTVVHIVYSDVRDKMEPGGSGTNLADSKFKDSWITIMKEKVYIQNQPMVSFFGNILLNNLTFEDFKVHDVMVMYQPKIFNTFEARALRAALNSLYTYTPTSNAENEASVSSFGSCLHDAVVHTQRTPVTKEDQCLFENGNIVATQFYKSITEYFGGKIVSELEQRACLGQDLRVGDEGLKVPFHCMYIARGGEVKFRRGTNATHDVARRAGDARSRICTSDTSAYEIVCWTSCGAPQGGDFVIPGLMYKFQTDQGSALIFRPKRFFHATLPAENRDLGNEKYAAAFVTPK</sequence>
<reference evidence="2 3" key="2">
    <citation type="journal article" date="2018" name="Plant J.">
        <title>The Physcomitrella patens chromosome-scale assembly reveals moss genome structure and evolution.</title>
        <authorList>
            <person name="Lang D."/>
            <person name="Ullrich K.K."/>
            <person name="Murat F."/>
            <person name="Fuchs J."/>
            <person name="Jenkins J."/>
            <person name="Haas F.B."/>
            <person name="Piednoel M."/>
            <person name="Gundlach H."/>
            <person name="Van Bel M."/>
            <person name="Meyberg R."/>
            <person name="Vives C."/>
            <person name="Morata J."/>
            <person name="Symeonidi A."/>
            <person name="Hiss M."/>
            <person name="Muchero W."/>
            <person name="Kamisugi Y."/>
            <person name="Saleh O."/>
            <person name="Blanc G."/>
            <person name="Decker E.L."/>
            <person name="van Gessel N."/>
            <person name="Grimwood J."/>
            <person name="Hayes R.D."/>
            <person name="Graham S.W."/>
            <person name="Gunter L.E."/>
            <person name="McDaniel S.F."/>
            <person name="Hoernstein S.N.W."/>
            <person name="Larsson A."/>
            <person name="Li F.W."/>
            <person name="Perroud P.F."/>
            <person name="Phillips J."/>
            <person name="Ranjan P."/>
            <person name="Rokshar D.S."/>
            <person name="Rothfels C.J."/>
            <person name="Schneider L."/>
            <person name="Shu S."/>
            <person name="Stevenson D.W."/>
            <person name="Thummler F."/>
            <person name="Tillich M."/>
            <person name="Villarreal Aguilar J.C."/>
            <person name="Widiez T."/>
            <person name="Wong G.K."/>
            <person name="Wymore A."/>
            <person name="Zhang Y."/>
            <person name="Zimmer A.D."/>
            <person name="Quatrano R.S."/>
            <person name="Mayer K.F.X."/>
            <person name="Goodstein D."/>
            <person name="Casacuberta J.M."/>
            <person name="Vandepoele K."/>
            <person name="Reski R."/>
            <person name="Cuming A.C."/>
            <person name="Tuskan G.A."/>
            <person name="Maumus F."/>
            <person name="Salse J."/>
            <person name="Schmutz J."/>
            <person name="Rensing S.A."/>
        </authorList>
    </citation>
    <scope>NUCLEOTIDE SEQUENCE [LARGE SCALE GENOMIC DNA]</scope>
    <source>
        <strain evidence="2 3">cv. Gransden 2004</strain>
    </source>
</reference>
<dbReference type="KEGG" id="ppp:112295011"/>
<reference evidence="2" key="3">
    <citation type="submission" date="2020-12" db="UniProtKB">
        <authorList>
            <consortium name="EnsemblPlants"/>
        </authorList>
    </citation>
    <scope>IDENTIFICATION</scope>
</reference>
<dbReference type="OrthoDB" id="10395639at2759"/>
<feature type="region of interest" description="Disordered" evidence="1">
    <location>
        <begin position="1"/>
        <end position="84"/>
    </location>
</feature>
<protein>
    <submittedName>
        <fullName evidence="2">Uncharacterized protein</fullName>
    </submittedName>
</protein>
<feature type="compositionally biased region" description="Low complexity" evidence="1">
    <location>
        <begin position="1"/>
        <end position="13"/>
    </location>
</feature>
<dbReference type="Proteomes" id="UP000006727">
    <property type="component" value="Chromosome 18"/>
</dbReference>
<evidence type="ECO:0000313" key="3">
    <source>
        <dbReference type="Proteomes" id="UP000006727"/>
    </source>
</evidence>
<name>A0A7I4BKA4_PHYPA</name>
<gene>
    <name evidence="2" type="primary">LOC112295011</name>
</gene>
<dbReference type="InParanoid" id="A0A7I4BKA4"/>
<dbReference type="AlphaFoldDB" id="A0A7I4BKA4"/>
<dbReference type="RefSeq" id="XP_024401868.1">
    <property type="nucleotide sequence ID" value="XM_024546100.2"/>
</dbReference>
<dbReference type="Gramene" id="Pp3c18_16730V3.2">
    <property type="protein sequence ID" value="Pp3c18_16730V3.2"/>
    <property type="gene ID" value="Pp3c18_16730"/>
</dbReference>
<reference evidence="2 3" key="1">
    <citation type="journal article" date="2008" name="Science">
        <title>The Physcomitrella genome reveals evolutionary insights into the conquest of land by plants.</title>
        <authorList>
            <person name="Rensing S."/>
            <person name="Lang D."/>
            <person name="Zimmer A."/>
            <person name="Terry A."/>
            <person name="Salamov A."/>
            <person name="Shapiro H."/>
            <person name="Nishiyama T."/>
            <person name="Perroud P.-F."/>
            <person name="Lindquist E."/>
            <person name="Kamisugi Y."/>
            <person name="Tanahashi T."/>
            <person name="Sakakibara K."/>
            <person name="Fujita T."/>
            <person name="Oishi K."/>
            <person name="Shin-I T."/>
            <person name="Kuroki Y."/>
            <person name="Toyoda A."/>
            <person name="Suzuki Y."/>
            <person name="Hashimoto A."/>
            <person name="Yamaguchi K."/>
            <person name="Sugano A."/>
            <person name="Kohara Y."/>
            <person name="Fujiyama A."/>
            <person name="Anterola A."/>
            <person name="Aoki S."/>
            <person name="Ashton N."/>
            <person name="Barbazuk W.B."/>
            <person name="Barker E."/>
            <person name="Bennetzen J."/>
            <person name="Bezanilla M."/>
            <person name="Blankenship R."/>
            <person name="Cho S.H."/>
            <person name="Dutcher S."/>
            <person name="Estelle M."/>
            <person name="Fawcett J.A."/>
            <person name="Gundlach H."/>
            <person name="Hanada K."/>
            <person name="Heyl A."/>
            <person name="Hicks K.A."/>
            <person name="Hugh J."/>
            <person name="Lohr M."/>
            <person name="Mayer K."/>
            <person name="Melkozernov A."/>
            <person name="Murata T."/>
            <person name="Nelson D."/>
            <person name="Pils B."/>
            <person name="Prigge M."/>
            <person name="Reiss B."/>
            <person name="Renner T."/>
            <person name="Rombauts S."/>
            <person name="Rushton P."/>
            <person name="Sanderfoot A."/>
            <person name="Schween G."/>
            <person name="Shiu S.-H."/>
            <person name="Stueber K."/>
            <person name="Theodoulou F.L."/>
            <person name="Tu H."/>
            <person name="Van de Peer Y."/>
            <person name="Verrier P.J."/>
            <person name="Waters E."/>
            <person name="Wood A."/>
            <person name="Yang L."/>
            <person name="Cove D."/>
            <person name="Cuming A."/>
            <person name="Hasebe M."/>
            <person name="Lucas S."/>
            <person name="Mishler D.B."/>
            <person name="Reski R."/>
            <person name="Grigoriev I."/>
            <person name="Quatrano R.S."/>
            <person name="Boore J.L."/>
        </authorList>
    </citation>
    <scope>NUCLEOTIDE SEQUENCE [LARGE SCALE GENOMIC DNA]</scope>
    <source>
        <strain evidence="2 3">cv. Gransden 2004</strain>
    </source>
</reference>
<dbReference type="GeneID" id="112295011"/>
<dbReference type="EMBL" id="ABEU02000018">
    <property type="status" value="NOT_ANNOTATED_CDS"/>
    <property type="molecule type" value="Genomic_DNA"/>
</dbReference>
<dbReference type="EnsemblPlants" id="Pp3c18_16730V3.2">
    <property type="protein sequence ID" value="Pp3c18_16730V3.2"/>
    <property type="gene ID" value="Pp3c18_16730"/>
</dbReference>
<organism evidence="2 3">
    <name type="scientific">Physcomitrium patens</name>
    <name type="common">Spreading-leaved earth moss</name>
    <name type="synonym">Physcomitrella patens</name>
    <dbReference type="NCBI Taxonomy" id="3218"/>
    <lineage>
        <taxon>Eukaryota</taxon>
        <taxon>Viridiplantae</taxon>
        <taxon>Streptophyta</taxon>
        <taxon>Embryophyta</taxon>
        <taxon>Bryophyta</taxon>
        <taxon>Bryophytina</taxon>
        <taxon>Bryopsida</taxon>
        <taxon>Funariidae</taxon>
        <taxon>Funariales</taxon>
        <taxon>Funariaceae</taxon>
        <taxon>Physcomitrium</taxon>
    </lineage>
</organism>
<accession>A0A7I4BKA4</accession>
<feature type="compositionally biased region" description="Basic residues" evidence="1">
    <location>
        <begin position="51"/>
        <end position="64"/>
    </location>
</feature>
<keyword evidence="3" id="KW-1185">Reference proteome</keyword>
<evidence type="ECO:0000313" key="2">
    <source>
        <dbReference type="EnsemblPlants" id="Pp3c18_16730V3.2"/>
    </source>
</evidence>